<feature type="signal peptide" evidence="2">
    <location>
        <begin position="1"/>
        <end position="18"/>
    </location>
</feature>
<keyword evidence="4" id="KW-1185">Reference proteome</keyword>
<sequence length="100" mass="10410">MRILVAVALFCSVVAVFSLPQHKKGGGGGKPPGGGSGHPHGHTRQPSLKASQPEIPAKDQNNLRDSSMDPDVPVVPTLDGFTDSADLPEAQGYSTDLPRV</sequence>
<evidence type="ECO:0000313" key="3">
    <source>
        <dbReference type="EMBL" id="RCN37670.1"/>
    </source>
</evidence>
<gene>
    <name evidence="3" type="ORF">ANCCAN_16420</name>
</gene>
<feature type="region of interest" description="Disordered" evidence="1">
    <location>
        <begin position="20"/>
        <end position="100"/>
    </location>
</feature>
<feature type="compositionally biased region" description="Gly residues" evidence="1">
    <location>
        <begin position="26"/>
        <end position="38"/>
    </location>
</feature>
<feature type="chain" id="PRO_5016637802" evidence="2">
    <location>
        <begin position="19"/>
        <end position="100"/>
    </location>
</feature>
<dbReference type="AlphaFoldDB" id="A0A368G3S7"/>
<organism evidence="3 4">
    <name type="scientific">Ancylostoma caninum</name>
    <name type="common">Dog hookworm</name>
    <dbReference type="NCBI Taxonomy" id="29170"/>
    <lineage>
        <taxon>Eukaryota</taxon>
        <taxon>Metazoa</taxon>
        <taxon>Ecdysozoa</taxon>
        <taxon>Nematoda</taxon>
        <taxon>Chromadorea</taxon>
        <taxon>Rhabditida</taxon>
        <taxon>Rhabditina</taxon>
        <taxon>Rhabditomorpha</taxon>
        <taxon>Strongyloidea</taxon>
        <taxon>Ancylostomatidae</taxon>
        <taxon>Ancylostomatinae</taxon>
        <taxon>Ancylostoma</taxon>
    </lineage>
</organism>
<dbReference type="Proteomes" id="UP000252519">
    <property type="component" value="Unassembled WGS sequence"/>
</dbReference>
<comment type="caution">
    <text evidence="3">The sequence shown here is derived from an EMBL/GenBank/DDBJ whole genome shotgun (WGS) entry which is preliminary data.</text>
</comment>
<evidence type="ECO:0000313" key="4">
    <source>
        <dbReference type="Proteomes" id="UP000252519"/>
    </source>
</evidence>
<evidence type="ECO:0000256" key="2">
    <source>
        <dbReference type="SAM" id="SignalP"/>
    </source>
</evidence>
<dbReference type="EMBL" id="JOJR01000451">
    <property type="protein sequence ID" value="RCN37670.1"/>
    <property type="molecule type" value="Genomic_DNA"/>
</dbReference>
<name>A0A368G3S7_ANCCA</name>
<protein>
    <submittedName>
        <fullName evidence="3">Uncharacterized protein</fullName>
    </submittedName>
</protein>
<evidence type="ECO:0000256" key="1">
    <source>
        <dbReference type="SAM" id="MobiDB-lite"/>
    </source>
</evidence>
<keyword evidence="2" id="KW-0732">Signal</keyword>
<accession>A0A368G3S7</accession>
<reference evidence="3 4" key="1">
    <citation type="submission" date="2014-10" db="EMBL/GenBank/DDBJ databases">
        <title>Draft genome of the hookworm Ancylostoma caninum.</title>
        <authorList>
            <person name="Mitreva M."/>
        </authorList>
    </citation>
    <scope>NUCLEOTIDE SEQUENCE [LARGE SCALE GENOMIC DNA]</scope>
    <source>
        <strain evidence="3 4">Baltimore</strain>
    </source>
</reference>
<proteinExistence type="predicted"/>